<feature type="region of interest" description="Disordered" evidence="1">
    <location>
        <begin position="58"/>
        <end position="77"/>
    </location>
</feature>
<evidence type="ECO:0000256" key="1">
    <source>
        <dbReference type="SAM" id="MobiDB-lite"/>
    </source>
</evidence>
<dbReference type="InterPro" id="IPR025668">
    <property type="entry name" value="Tnp_DDE_dom"/>
</dbReference>
<feature type="domain" description="Transposase DDE" evidence="2">
    <location>
        <begin position="20"/>
        <end position="113"/>
    </location>
</feature>
<comment type="caution">
    <text evidence="3">The sequence shown here is derived from an EMBL/GenBank/DDBJ whole genome shotgun (WGS) entry which is preliminary data.</text>
</comment>
<feature type="compositionally biased region" description="Polar residues" evidence="1">
    <location>
        <begin position="1"/>
        <end position="20"/>
    </location>
</feature>
<feature type="region of interest" description="Disordered" evidence="1">
    <location>
        <begin position="1"/>
        <end position="25"/>
    </location>
</feature>
<proteinExistence type="predicted"/>
<dbReference type="AlphaFoldDB" id="A0A6G4WK79"/>
<dbReference type="Proteomes" id="UP001642900">
    <property type="component" value="Unassembled WGS sequence"/>
</dbReference>
<sequence length="144" mass="15940">MSCSCSIAATSRSGADNVSGGNRKYRASKRDCQRCELKPRCCPKTPVCDVLRRVHEEARDHARQMADTPEFEPSRSERRKVEMLFAHLKTTLRFERMRLPGLSGARDEFPMAAHHAKLAAIGAADDAHGAGADMMEANPQNSLQ</sequence>
<name>A0A6G4WK79_9HYPH</name>
<keyword evidence="4" id="KW-1185">Reference proteome</keyword>
<organism evidence="3 4">
    <name type="scientific">Allomesorhizobium camelthorni</name>
    <dbReference type="NCBI Taxonomy" id="475069"/>
    <lineage>
        <taxon>Bacteria</taxon>
        <taxon>Pseudomonadati</taxon>
        <taxon>Pseudomonadota</taxon>
        <taxon>Alphaproteobacteria</taxon>
        <taxon>Hyphomicrobiales</taxon>
        <taxon>Phyllobacteriaceae</taxon>
        <taxon>Allomesorhizobium</taxon>
    </lineage>
</organism>
<evidence type="ECO:0000259" key="2">
    <source>
        <dbReference type="Pfam" id="PF13751"/>
    </source>
</evidence>
<dbReference type="EMBL" id="JAAKZF010000085">
    <property type="protein sequence ID" value="NGO55212.1"/>
    <property type="molecule type" value="Genomic_DNA"/>
</dbReference>
<accession>A0A6G4WK79</accession>
<evidence type="ECO:0000313" key="4">
    <source>
        <dbReference type="Proteomes" id="UP001642900"/>
    </source>
</evidence>
<protein>
    <recommendedName>
        <fullName evidence="2">Transposase DDE domain-containing protein</fullName>
    </recommendedName>
</protein>
<reference evidence="3 4" key="1">
    <citation type="submission" date="2020-02" db="EMBL/GenBank/DDBJ databases">
        <title>Genome sequence of strain CCNWXJ40-4.</title>
        <authorList>
            <person name="Gao J."/>
            <person name="Sun J."/>
        </authorList>
    </citation>
    <scope>NUCLEOTIDE SEQUENCE [LARGE SCALE GENOMIC DNA]</scope>
    <source>
        <strain evidence="3 4">CCNWXJ 40-4</strain>
    </source>
</reference>
<gene>
    <name evidence="3" type="ORF">G6N73_29735</name>
</gene>
<evidence type="ECO:0000313" key="3">
    <source>
        <dbReference type="EMBL" id="NGO55212.1"/>
    </source>
</evidence>
<dbReference type="Pfam" id="PF13751">
    <property type="entry name" value="DDE_Tnp_1_6"/>
    <property type="match status" value="1"/>
</dbReference>